<feature type="compositionally biased region" description="Low complexity" evidence="4">
    <location>
        <begin position="21"/>
        <end position="35"/>
    </location>
</feature>
<feature type="compositionally biased region" description="Basic and acidic residues" evidence="4">
    <location>
        <begin position="818"/>
        <end position="831"/>
    </location>
</feature>
<evidence type="ECO:0000256" key="3">
    <source>
        <dbReference type="ARBA" id="ARBA00023212"/>
    </source>
</evidence>
<dbReference type="Gene3D" id="3.30.920.20">
    <property type="entry name" value="Gas2-like domain"/>
    <property type="match status" value="1"/>
</dbReference>
<feature type="region of interest" description="Disordered" evidence="4">
    <location>
        <begin position="343"/>
        <end position="386"/>
    </location>
</feature>
<feature type="compositionally biased region" description="Polar residues" evidence="4">
    <location>
        <begin position="672"/>
        <end position="683"/>
    </location>
</feature>
<feature type="compositionally biased region" description="Polar residues" evidence="4">
    <location>
        <begin position="542"/>
        <end position="579"/>
    </location>
</feature>
<evidence type="ECO:0000313" key="6">
    <source>
        <dbReference type="EMBL" id="PLN83548.1"/>
    </source>
</evidence>
<keyword evidence="3" id="KW-0206">Cytoskeleton</keyword>
<feature type="compositionally biased region" description="Basic and acidic residues" evidence="4">
    <location>
        <begin position="642"/>
        <end position="651"/>
    </location>
</feature>
<evidence type="ECO:0000313" key="7">
    <source>
        <dbReference type="Proteomes" id="UP000235023"/>
    </source>
</evidence>
<proteinExistence type="predicted"/>
<feature type="region of interest" description="Disordered" evidence="4">
    <location>
        <begin position="450"/>
        <end position="841"/>
    </location>
</feature>
<keyword evidence="7" id="KW-1185">Reference proteome</keyword>
<feature type="domain" description="GAR" evidence="5">
    <location>
        <begin position="1079"/>
        <end position="1152"/>
    </location>
</feature>
<evidence type="ECO:0000259" key="5">
    <source>
        <dbReference type="PROSITE" id="PS51460"/>
    </source>
</evidence>
<feature type="compositionally biased region" description="Basic and acidic residues" evidence="4">
    <location>
        <begin position="470"/>
        <end position="482"/>
    </location>
</feature>
<feature type="compositionally biased region" description="Low complexity" evidence="4">
    <location>
        <begin position="1065"/>
        <end position="1081"/>
    </location>
</feature>
<feature type="compositionally biased region" description="Low complexity" evidence="4">
    <location>
        <begin position="350"/>
        <end position="362"/>
    </location>
</feature>
<dbReference type="InterPro" id="IPR003108">
    <property type="entry name" value="GAR_dom"/>
</dbReference>
<reference evidence="7" key="1">
    <citation type="submission" date="2017-12" db="EMBL/GenBank/DDBJ databases">
        <authorList>
            <consortium name="DOE Joint Genome Institute"/>
            <person name="Mondo S.J."/>
            <person name="Kjaerbolling I."/>
            <person name="Vesth T.C."/>
            <person name="Frisvad J.C."/>
            <person name="Nybo J.L."/>
            <person name="Theobald S."/>
            <person name="Kuo A."/>
            <person name="Bowyer P."/>
            <person name="Matsuda Y."/>
            <person name="Lyhne E.K."/>
            <person name="Kogle M.E."/>
            <person name="Clum A."/>
            <person name="Lipzen A."/>
            <person name="Salamov A."/>
            <person name="Ngan C.Y."/>
            <person name="Daum C."/>
            <person name="Chiniquy J."/>
            <person name="Barry K."/>
            <person name="LaButti K."/>
            <person name="Haridas S."/>
            <person name="Simmons B.A."/>
            <person name="Magnuson J.K."/>
            <person name="Mortensen U.H."/>
            <person name="Larsen T.O."/>
            <person name="Grigoriev I.V."/>
            <person name="Baker S.E."/>
            <person name="Andersen M.R."/>
            <person name="Nordberg H.P."/>
            <person name="Cantor M.N."/>
            <person name="Hua S.X."/>
        </authorList>
    </citation>
    <scope>NUCLEOTIDE SEQUENCE [LARGE SCALE GENOMIC DNA]</scope>
    <source>
        <strain evidence="7">IBT 19404</strain>
    </source>
</reference>
<feature type="compositionally biased region" description="Acidic residues" evidence="4">
    <location>
        <begin position="860"/>
        <end position="869"/>
    </location>
</feature>
<feature type="region of interest" description="Disordered" evidence="4">
    <location>
        <begin position="1156"/>
        <end position="1223"/>
    </location>
</feature>
<comment type="subcellular location">
    <subcellularLocation>
        <location evidence="1">Cytoplasm</location>
        <location evidence="1">Cytoskeleton</location>
    </subcellularLocation>
</comment>
<dbReference type="Proteomes" id="UP000235023">
    <property type="component" value="Unassembled WGS sequence"/>
</dbReference>
<gene>
    <name evidence="6" type="ORF">BDW42DRAFT_184129</name>
</gene>
<accession>A0A2J5I184</accession>
<dbReference type="InterPro" id="IPR036534">
    <property type="entry name" value="GAR_dom_sf"/>
</dbReference>
<dbReference type="GO" id="GO:0008017">
    <property type="term" value="F:microtubule binding"/>
    <property type="evidence" value="ECO:0007669"/>
    <property type="project" value="InterPro"/>
</dbReference>
<feature type="region of interest" description="Disordered" evidence="4">
    <location>
        <begin position="857"/>
        <end position="1084"/>
    </location>
</feature>
<feature type="compositionally biased region" description="Polar residues" evidence="4">
    <location>
        <begin position="456"/>
        <end position="467"/>
    </location>
</feature>
<feature type="compositionally biased region" description="Polar residues" evidence="4">
    <location>
        <begin position="1000"/>
        <end position="1014"/>
    </location>
</feature>
<sequence length="1359" mass="148333">MAVDPVGVCRPPVQLSPTALRTSPPRASSPDRPAVPNYQILDPLLRSLSPESTLNALSSTDAVPRNEKAAHDILSRSISQVSPAERALGIRAAVAAQHLNLWYREIQAWSWPKRADVHLGKGFVPPINPAEEHYGGLPATVVVEHEKRIEEIRDGLDSLDVDELKEHVLNAHIPARSRPSSANSTVSVPPPLSYVQLSDFTTVITATILRVLPLLSRLNSLLATWDVRLLVLRQVPGLLQGLHRARSELDSASALLKSSKPPVEEDVLYSRENYHAKRVALESTVLSAGCRMDRLLDALEGREDSLPESWIDDLEAVEAEFGSWVMEAEKRAVENEWRRMLSNTKKDTVQQESSQGSPGESISKGEDAERPIRAASEPVLQTARPPHMETIVEEVLSPVESVLSRETHDYLSVTPAQTTVVPDPIMKPQETPSTPKPVVKEDAVADSISVVSSADPTNSPQFASSPQPEEGPRMKEELDLSNKDTSASKFPITNTPDATPTEPQSFDVEPRSRGLPSDFIIHAKDTTLDSPLVSDVAPTLEFPSSHQSPVPHNTTDVVDLTSGLTNEDNATSDDYSSPNEPVHVEETSLPVETSSEESVCSTSDDQSSSSDPNKVELTSDLSHSQPAVRRESSLVQEEDARDSEHHPRPLDDASNQLHVPSTDKATALPIVTAQTTPSETRTVNRGAEPSRRSVTPPSERHQNSVSLVDAKRLETPAGDGNDNETPNRRPKKPLESPIKLFTGRPGRTSLDQNTKPRVRRESNISAGTFDYPSLVSSPDIREPRPTSSNGTPLALRTPPHIQPNYRATSPTPPKSAHTLREDRLVRLDSQKRTPPTAFKHNRALSLPLERFINESMNFDYDPESGDDADTSPAAQRATRASADLSFQTEQRPEDSPHHRSSTPTNGPRRPARGRLEPPLEETTMQGSVNARKKLLNPWEHNKNAFVKNSPTETTHAEPDVAKHSTTNRLRKQLTAHPSLESIGSYKTKSRPAEEVPASSIRKTGSRSSTPTNQLRRPRDHLDEKISSILTTIPTRIRLMSSEEHPNDGRSVSSSLPSKAKERFRSVSPSVAPSRSSTPAPSLMLTPAMPRRRLSHAPEEGSVKLYHLHQNGKSAPTKLFVRAVGESGERVMVRVGGGWADLGEYLREYAIHHGRRHVSETPRVEVEGLSSRGSTPTGSPGNRYSPSGNGRTTPSRPRSVISNRPASSLDVRKKRRPSNVSDVTDFRAASAGEALNLSFSPMSSSVSRRRLSVSSNASFGATSSVSEARHGSPAVPLGLAGPTPRSRQVSMTPESEAWVEDVLGQARRSSSLKPSRCNAPPQESEPIPVKVPSLPKSRSISDIGKAGSSRRIALRGLGNR</sequence>
<evidence type="ECO:0000256" key="2">
    <source>
        <dbReference type="ARBA" id="ARBA00022490"/>
    </source>
</evidence>
<feature type="compositionally biased region" description="Low complexity" evidence="4">
    <location>
        <begin position="1167"/>
        <end position="1180"/>
    </location>
</feature>
<protein>
    <recommendedName>
        <fullName evidence="5">GAR domain-containing protein</fullName>
    </recommendedName>
</protein>
<evidence type="ECO:0000256" key="4">
    <source>
        <dbReference type="SAM" id="MobiDB-lite"/>
    </source>
</evidence>
<name>A0A2J5I184_9EURO</name>
<dbReference type="Pfam" id="PF02187">
    <property type="entry name" value="GAS2"/>
    <property type="match status" value="1"/>
</dbReference>
<feature type="compositionally biased region" description="Basic and acidic residues" evidence="4">
    <location>
        <begin position="1156"/>
        <end position="1165"/>
    </location>
</feature>
<dbReference type="EMBL" id="KZ559518">
    <property type="protein sequence ID" value="PLN83548.1"/>
    <property type="molecule type" value="Genomic_DNA"/>
</dbReference>
<feature type="compositionally biased region" description="Polar residues" evidence="4">
    <location>
        <begin position="483"/>
        <end position="504"/>
    </location>
</feature>
<dbReference type="OrthoDB" id="5409589at2759"/>
<keyword evidence="2" id="KW-0963">Cytoplasm</keyword>
<evidence type="ECO:0000256" key="1">
    <source>
        <dbReference type="ARBA" id="ARBA00004245"/>
    </source>
</evidence>
<feature type="compositionally biased region" description="Low complexity" evidence="4">
    <location>
        <begin position="591"/>
        <end position="611"/>
    </location>
</feature>
<feature type="compositionally biased region" description="Basic and acidic residues" evidence="4">
    <location>
        <begin position="363"/>
        <end position="372"/>
    </location>
</feature>
<feature type="compositionally biased region" description="Polar residues" evidence="4">
    <location>
        <begin position="1181"/>
        <end position="1205"/>
    </location>
</feature>
<feature type="region of interest" description="Disordered" evidence="4">
    <location>
        <begin position="1261"/>
        <end position="1359"/>
    </location>
</feature>
<feature type="region of interest" description="Disordered" evidence="4">
    <location>
        <begin position="13"/>
        <end position="35"/>
    </location>
</feature>
<dbReference type="SUPFAM" id="SSF143575">
    <property type="entry name" value="GAS2 domain-like"/>
    <property type="match status" value="1"/>
</dbReference>
<dbReference type="GO" id="GO:0005856">
    <property type="term" value="C:cytoskeleton"/>
    <property type="evidence" value="ECO:0007669"/>
    <property type="project" value="UniProtKB-SubCell"/>
</dbReference>
<organism evidence="6 7">
    <name type="scientific">Aspergillus taichungensis</name>
    <dbReference type="NCBI Taxonomy" id="482145"/>
    <lineage>
        <taxon>Eukaryota</taxon>
        <taxon>Fungi</taxon>
        <taxon>Dikarya</taxon>
        <taxon>Ascomycota</taxon>
        <taxon>Pezizomycotina</taxon>
        <taxon>Eurotiomycetes</taxon>
        <taxon>Eurotiomycetidae</taxon>
        <taxon>Eurotiales</taxon>
        <taxon>Aspergillaceae</taxon>
        <taxon>Aspergillus</taxon>
        <taxon>Aspergillus subgen. Circumdati</taxon>
    </lineage>
</organism>
<dbReference type="PROSITE" id="PS51460">
    <property type="entry name" value="GAR"/>
    <property type="match status" value="1"/>
</dbReference>